<name>A0A2T7P5Q3_POMCA</name>
<comment type="caution">
    <text evidence="9">The sequence shown here is derived from an EMBL/GenBank/DDBJ whole genome shotgun (WGS) entry which is preliminary data.</text>
</comment>
<evidence type="ECO:0000256" key="5">
    <source>
        <dbReference type="SAM" id="Coils"/>
    </source>
</evidence>
<dbReference type="GO" id="GO:0008270">
    <property type="term" value="F:zinc ion binding"/>
    <property type="evidence" value="ECO:0007669"/>
    <property type="project" value="UniProtKB-KW"/>
</dbReference>
<accession>A0A2T7P5Q3</accession>
<dbReference type="InterPro" id="IPR017907">
    <property type="entry name" value="Znf_RING_CS"/>
</dbReference>
<dbReference type="PROSITE" id="PS00518">
    <property type="entry name" value="ZF_RING_1"/>
    <property type="match status" value="1"/>
</dbReference>
<evidence type="ECO:0000256" key="4">
    <source>
        <dbReference type="PROSITE-ProRule" id="PRU00024"/>
    </source>
</evidence>
<protein>
    <recommendedName>
        <fullName evidence="11">RING-type domain-containing protein</fullName>
    </recommendedName>
</protein>
<dbReference type="InterPro" id="IPR001841">
    <property type="entry name" value="Znf_RING"/>
</dbReference>
<dbReference type="SUPFAM" id="SSF49842">
    <property type="entry name" value="TNF-like"/>
    <property type="match status" value="1"/>
</dbReference>
<dbReference type="SMART" id="SM00336">
    <property type="entry name" value="BBOX"/>
    <property type="match status" value="1"/>
</dbReference>
<evidence type="ECO:0000256" key="2">
    <source>
        <dbReference type="ARBA" id="ARBA00022771"/>
    </source>
</evidence>
<dbReference type="PROSITE" id="PS50089">
    <property type="entry name" value="ZF_RING_2"/>
    <property type="match status" value="1"/>
</dbReference>
<keyword evidence="5" id="KW-0175">Coiled coil</keyword>
<dbReference type="InterPro" id="IPR047153">
    <property type="entry name" value="TRIM45/56/19-like"/>
</dbReference>
<reference evidence="9 10" key="1">
    <citation type="submission" date="2018-04" db="EMBL/GenBank/DDBJ databases">
        <title>The genome of golden apple snail Pomacea canaliculata provides insight into stress tolerance and invasive adaptation.</title>
        <authorList>
            <person name="Liu C."/>
            <person name="Liu B."/>
            <person name="Ren Y."/>
            <person name="Zhang Y."/>
            <person name="Wang H."/>
            <person name="Li S."/>
            <person name="Jiang F."/>
            <person name="Yin L."/>
            <person name="Zhang G."/>
            <person name="Qian W."/>
            <person name="Fan W."/>
        </authorList>
    </citation>
    <scope>NUCLEOTIDE SEQUENCE [LARGE SCALE GENOMIC DNA]</scope>
    <source>
        <strain evidence="9">SZHN2017</strain>
        <tissue evidence="9">Muscle</tissue>
    </source>
</reference>
<proteinExistence type="predicted"/>
<dbReference type="Pfam" id="PF00386">
    <property type="entry name" value="C1q"/>
    <property type="match status" value="1"/>
</dbReference>
<dbReference type="Gene3D" id="3.30.40.10">
    <property type="entry name" value="Zinc/RING finger domain, C3HC4 (zinc finger)"/>
    <property type="match status" value="1"/>
</dbReference>
<dbReference type="SMART" id="SM00110">
    <property type="entry name" value="C1Q"/>
    <property type="match status" value="1"/>
</dbReference>
<organism evidence="9 10">
    <name type="scientific">Pomacea canaliculata</name>
    <name type="common">Golden apple snail</name>
    <dbReference type="NCBI Taxonomy" id="400727"/>
    <lineage>
        <taxon>Eukaryota</taxon>
        <taxon>Metazoa</taxon>
        <taxon>Spiralia</taxon>
        <taxon>Lophotrochozoa</taxon>
        <taxon>Mollusca</taxon>
        <taxon>Gastropoda</taxon>
        <taxon>Caenogastropoda</taxon>
        <taxon>Architaenioglossa</taxon>
        <taxon>Ampullarioidea</taxon>
        <taxon>Ampullariidae</taxon>
        <taxon>Pomacea</taxon>
    </lineage>
</organism>
<evidence type="ECO:0008006" key="11">
    <source>
        <dbReference type="Google" id="ProtNLM"/>
    </source>
</evidence>
<dbReference type="EMBL" id="PZQS01000006">
    <property type="protein sequence ID" value="PVD28738.1"/>
    <property type="molecule type" value="Genomic_DNA"/>
</dbReference>
<dbReference type="InterPro" id="IPR000315">
    <property type="entry name" value="Znf_B-box"/>
</dbReference>
<feature type="domain" description="B box-type" evidence="7">
    <location>
        <begin position="94"/>
        <end position="139"/>
    </location>
</feature>
<evidence type="ECO:0000313" key="10">
    <source>
        <dbReference type="Proteomes" id="UP000245119"/>
    </source>
</evidence>
<dbReference type="Gene3D" id="2.60.120.40">
    <property type="match status" value="1"/>
</dbReference>
<evidence type="ECO:0000259" key="6">
    <source>
        <dbReference type="PROSITE" id="PS50089"/>
    </source>
</evidence>
<dbReference type="PROSITE" id="PS50119">
    <property type="entry name" value="ZF_BBOX"/>
    <property type="match status" value="1"/>
</dbReference>
<dbReference type="InterPro" id="IPR008983">
    <property type="entry name" value="Tumour_necrosis_fac-like_dom"/>
</dbReference>
<dbReference type="PROSITE" id="PS50871">
    <property type="entry name" value="C1Q"/>
    <property type="match status" value="1"/>
</dbReference>
<dbReference type="GO" id="GO:0061630">
    <property type="term" value="F:ubiquitin protein ligase activity"/>
    <property type="evidence" value="ECO:0007669"/>
    <property type="project" value="TreeGrafter"/>
</dbReference>
<dbReference type="PANTHER" id="PTHR25462">
    <property type="entry name" value="BONUS, ISOFORM C-RELATED"/>
    <property type="match status" value="1"/>
</dbReference>
<feature type="coiled-coil region" evidence="5">
    <location>
        <begin position="340"/>
        <end position="400"/>
    </location>
</feature>
<dbReference type="PANTHER" id="PTHR25462:SF296">
    <property type="entry name" value="MEIOTIC P26, ISOFORM F"/>
    <property type="match status" value="1"/>
</dbReference>
<evidence type="ECO:0000259" key="8">
    <source>
        <dbReference type="PROSITE" id="PS50871"/>
    </source>
</evidence>
<feature type="domain" description="RING-type" evidence="6">
    <location>
        <begin position="14"/>
        <end position="73"/>
    </location>
</feature>
<evidence type="ECO:0000259" key="7">
    <source>
        <dbReference type="PROSITE" id="PS50119"/>
    </source>
</evidence>
<evidence type="ECO:0000256" key="3">
    <source>
        <dbReference type="ARBA" id="ARBA00022833"/>
    </source>
</evidence>
<feature type="domain" description="C1q" evidence="8">
    <location>
        <begin position="516"/>
        <end position="650"/>
    </location>
</feature>
<feature type="coiled-coil region" evidence="5">
    <location>
        <begin position="156"/>
        <end position="208"/>
    </location>
</feature>
<dbReference type="InterPro" id="IPR001073">
    <property type="entry name" value="C1q_dom"/>
</dbReference>
<gene>
    <name evidence="9" type="ORF">C0Q70_11332</name>
</gene>
<dbReference type="SMART" id="SM00184">
    <property type="entry name" value="RING"/>
    <property type="match status" value="1"/>
</dbReference>
<sequence>MASGGVPDDATNVCAVCLEPYKGRNPKLLPCFHTLCLPCLKDLEAHHMVSADSKGCEEDGSKKPLTFPCPTCRADIIVPTGGVTQFQSNFYLNLETLTCDVCGEGKEAKYSCSDCGQNMCAKCQRCHDKFTSNHQVQPLAPYLQHSSEMSLNPDLERKREEQLSVLEAALATMKEEENKLQRERQAVADVISRRADALRALVTQAEERSQKALAGVADRMEKHIKESIGTLRQKHSKIFRLLPQEDTKGQANLMLKNALLSDADFQYYHQRCSKDRQTKKVLHQFKDCAIDIHIVEAYIGKVCGDDEPVGETETRLVSNETDAADSLAHDLTVKPQPSEKLKLTDDAAEIRDTLETLETTPDNECKHSDKKYIKSIQDENARLQMDVAALKENISTIQQSMITSKDISSIQKDMAGLQEKLTGDITMLQKSIIGIQEGCSDHSTEIKKIHCDTSKDISSILKDMAGLQEKLTCDFAMLQKNITVIQEGYSDHSTEIKKIQCDIQNLVKDLKTFKEKSCSMVAFHAEVNEDIELTMEWKPLILYDDVYNLGQAYDTETGVFTAPVAGTYFFMARTLRQNGLGCCSIAISVQGCNYTSSYSHDGELQAGVGCTVHLVYRLTRGQKVWLEAFGDSELVDFATCFSGMLVRPEV</sequence>
<dbReference type="OrthoDB" id="111250at2759"/>
<keyword evidence="10" id="KW-1185">Reference proteome</keyword>
<keyword evidence="3" id="KW-0862">Zinc</keyword>
<keyword evidence="2 4" id="KW-0863">Zinc-finger</keyword>
<dbReference type="InterPro" id="IPR013083">
    <property type="entry name" value="Znf_RING/FYVE/PHD"/>
</dbReference>
<dbReference type="SUPFAM" id="SSF57850">
    <property type="entry name" value="RING/U-box"/>
    <property type="match status" value="1"/>
</dbReference>
<dbReference type="AlphaFoldDB" id="A0A2T7P5Q3"/>
<dbReference type="Proteomes" id="UP000245119">
    <property type="component" value="Linkage Group LG6"/>
</dbReference>
<evidence type="ECO:0000256" key="1">
    <source>
        <dbReference type="ARBA" id="ARBA00022723"/>
    </source>
</evidence>
<evidence type="ECO:0000313" key="9">
    <source>
        <dbReference type="EMBL" id="PVD28738.1"/>
    </source>
</evidence>
<keyword evidence="1" id="KW-0479">Metal-binding</keyword>